<accession>A0AAV0D2Z8</accession>
<dbReference type="Gene3D" id="1.10.630.10">
    <property type="entry name" value="Cytochrome P450"/>
    <property type="match status" value="1"/>
</dbReference>
<dbReference type="PANTHER" id="PTHR47944:SF5">
    <property type="entry name" value="CYTOCHROME P450 71A1-LIKE"/>
    <property type="match status" value="1"/>
</dbReference>
<keyword evidence="10" id="KW-0812">Transmembrane</keyword>
<evidence type="ECO:0000256" key="10">
    <source>
        <dbReference type="SAM" id="Phobius"/>
    </source>
</evidence>
<evidence type="ECO:0000256" key="1">
    <source>
        <dbReference type="ARBA" id="ARBA00001971"/>
    </source>
</evidence>
<organism evidence="11 12">
    <name type="scientific">Cuscuta epithymum</name>
    <dbReference type="NCBI Taxonomy" id="186058"/>
    <lineage>
        <taxon>Eukaryota</taxon>
        <taxon>Viridiplantae</taxon>
        <taxon>Streptophyta</taxon>
        <taxon>Embryophyta</taxon>
        <taxon>Tracheophyta</taxon>
        <taxon>Spermatophyta</taxon>
        <taxon>Magnoliopsida</taxon>
        <taxon>eudicotyledons</taxon>
        <taxon>Gunneridae</taxon>
        <taxon>Pentapetalae</taxon>
        <taxon>asterids</taxon>
        <taxon>lamiids</taxon>
        <taxon>Solanales</taxon>
        <taxon>Convolvulaceae</taxon>
        <taxon>Cuscuteae</taxon>
        <taxon>Cuscuta</taxon>
        <taxon>Cuscuta subgen. Cuscuta</taxon>
    </lineage>
</organism>
<keyword evidence="7 9" id="KW-0503">Monooxygenase</keyword>
<dbReference type="InterPro" id="IPR002401">
    <property type="entry name" value="Cyt_P450_E_grp-I"/>
</dbReference>
<gene>
    <name evidence="11" type="ORF">CEPIT_LOCUS11779</name>
</gene>
<sequence>MTYNYEYFLASVVQQQAAFSWLLATIAFLFIINQRQPRKRKTPPGPKPWPITGNLNLLGSIPHQSLDSLSQKYGELMLLNLGSTPVLVASSPKTAKLVLKTHDAVFASRHTPALGARLFEGGALFWSPYGPWLRQGRRILSSELAVTRKIDSLEYVRVEERISLVSRLYEAAAASKPVLLRDHLSKLTGSISARLLSDHKKSCKTGDGRELRTAPIDMKRLNELVDEFFRLGGLVSNLGDWVPWLRPFDLQGCEKRVKGFSEEYEQFLDPVIEEHRALMKAAGKDFVPNGLIDVFLQRADDPNVEESEVALTRHRIMGLIHDVVSGGTDTSTGSLEWAFQEIARKPNVMEKAKEELDRVIGRERWVEEKDIAHLPYIESIIKETFRLHPVGTLLPRYSMEDCNLDGYEVTKGTISLVNVWSIGRNPEYWERAEHFLPERFLGSDIDVKGNDFSMLPFGSGRRMCPGYNLGLKVVQATLANLLHGFNWKLSGGVKPEDVSMEEVYGLTTHPKFQLSYLIEPRLPTHLY</sequence>
<feature type="transmembrane region" description="Helical" evidence="10">
    <location>
        <begin position="12"/>
        <end position="32"/>
    </location>
</feature>
<dbReference type="PANTHER" id="PTHR47944">
    <property type="entry name" value="CYTOCHROME P450 98A9"/>
    <property type="match status" value="1"/>
</dbReference>
<evidence type="ECO:0000256" key="5">
    <source>
        <dbReference type="ARBA" id="ARBA00023002"/>
    </source>
</evidence>
<comment type="caution">
    <text evidence="11">The sequence shown here is derived from an EMBL/GenBank/DDBJ whole genome shotgun (WGS) entry which is preliminary data.</text>
</comment>
<dbReference type="InterPro" id="IPR036396">
    <property type="entry name" value="Cyt_P450_sf"/>
</dbReference>
<keyword evidence="12" id="KW-1185">Reference proteome</keyword>
<dbReference type="PROSITE" id="PS00086">
    <property type="entry name" value="CYTOCHROME_P450"/>
    <property type="match status" value="1"/>
</dbReference>
<dbReference type="GO" id="GO:0020037">
    <property type="term" value="F:heme binding"/>
    <property type="evidence" value="ECO:0007669"/>
    <property type="project" value="InterPro"/>
</dbReference>
<dbReference type="GO" id="GO:0016705">
    <property type="term" value="F:oxidoreductase activity, acting on paired donors, with incorporation or reduction of molecular oxygen"/>
    <property type="evidence" value="ECO:0007669"/>
    <property type="project" value="InterPro"/>
</dbReference>
<evidence type="ECO:0000256" key="2">
    <source>
        <dbReference type="ARBA" id="ARBA00010617"/>
    </source>
</evidence>
<evidence type="ECO:0000256" key="3">
    <source>
        <dbReference type="ARBA" id="ARBA00022617"/>
    </source>
</evidence>
<dbReference type="PRINTS" id="PR00385">
    <property type="entry name" value="P450"/>
</dbReference>
<reference evidence="11" key="1">
    <citation type="submission" date="2022-07" db="EMBL/GenBank/DDBJ databases">
        <authorList>
            <person name="Macas J."/>
            <person name="Novak P."/>
            <person name="Neumann P."/>
        </authorList>
    </citation>
    <scope>NUCLEOTIDE SEQUENCE</scope>
</reference>
<evidence type="ECO:0000256" key="8">
    <source>
        <dbReference type="PIRSR" id="PIRSR602401-1"/>
    </source>
</evidence>
<evidence type="ECO:0000256" key="4">
    <source>
        <dbReference type="ARBA" id="ARBA00022723"/>
    </source>
</evidence>
<dbReference type="FunFam" id="1.10.630.10:FF:000126">
    <property type="entry name" value="Predicted protein"/>
    <property type="match status" value="1"/>
</dbReference>
<evidence type="ECO:0000256" key="6">
    <source>
        <dbReference type="ARBA" id="ARBA00023004"/>
    </source>
</evidence>
<name>A0AAV0D2Z8_9ASTE</name>
<dbReference type="SUPFAM" id="SSF48264">
    <property type="entry name" value="Cytochrome P450"/>
    <property type="match status" value="1"/>
</dbReference>
<dbReference type="Proteomes" id="UP001152523">
    <property type="component" value="Unassembled WGS sequence"/>
</dbReference>
<dbReference type="GO" id="GO:0005506">
    <property type="term" value="F:iron ion binding"/>
    <property type="evidence" value="ECO:0007669"/>
    <property type="project" value="InterPro"/>
</dbReference>
<comment type="cofactor">
    <cofactor evidence="1 8">
        <name>heme</name>
        <dbReference type="ChEBI" id="CHEBI:30413"/>
    </cofactor>
</comment>
<keyword evidence="4 8" id="KW-0479">Metal-binding</keyword>
<evidence type="ECO:0000313" key="12">
    <source>
        <dbReference type="Proteomes" id="UP001152523"/>
    </source>
</evidence>
<dbReference type="CDD" id="cd20618">
    <property type="entry name" value="CYP71_clan"/>
    <property type="match status" value="1"/>
</dbReference>
<feature type="binding site" description="axial binding residue" evidence="8">
    <location>
        <position position="464"/>
    </location>
    <ligand>
        <name>heme</name>
        <dbReference type="ChEBI" id="CHEBI:30413"/>
    </ligand>
    <ligandPart>
        <name>Fe</name>
        <dbReference type="ChEBI" id="CHEBI:18248"/>
    </ligandPart>
</feature>
<dbReference type="Pfam" id="PF00067">
    <property type="entry name" value="p450"/>
    <property type="match status" value="1"/>
</dbReference>
<dbReference type="PRINTS" id="PR00463">
    <property type="entry name" value="EP450I"/>
</dbReference>
<dbReference type="EMBL" id="CAMAPF010000069">
    <property type="protein sequence ID" value="CAH9091612.1"/>
    <property type="molecule type" value="Genomic_DNA"/>
</dbReference>
<keyword evidence="5 9" id="KW-0560">Oxidoreductase</keyword>
<evidence type="ECO:0000256" key="9">
    <source>
        <dbReference type="RuleBase" id="RU000461"/>
    </source>
</evidence>
<comment type="similarity">
    <text evidence="2 9">Belongs to the cytochrome P450 family.</text>
</comment>
<protein>
    <submittedName>
        <fullName evidence="11">Uncharacterized protein</fullName>
    </submittedName>
</protein>
<dbReference type="InterPro" id="IPR001128">
    <property type="entry name" value="Cyt_P450"/>
</dbReference>
<dbReference type="InterPro" id="IPR017972">
    <property type="entry name" value="Cyt_P450_CS"/>
</dbReference>
<keyword evidence="10" id="KW-0472">Membrane</keyword>
<evidence type="ECO:0000256" key="7">
    <source>
        <dbReference type="ARBA" id="ARBA00023033"/>
    </source>
</evidence>
<proteinExistence type="inferred from homology"/>
<keyword evidence="3 8" id="KW-0349">Heme</keyword>
<evidence type="ECO:0000313" key="11">
    <source>
        <dbReference type="EMBL" id="CAH9091612.1"/>
    </source>
</evidence>
<dbReference type="GO" id="GO:0004497">
    <property type="term" value="F:monooxygenase activity"/>
    <property type="evidence" value="ECO:0007669"/>
    <property type="project" value="UniProtKB-KW"/>
</dbReference>
<keyword evidence="10" id="KW-1133">Transmembrane helix</keyword>
<dbReference type="AlphaFoldDB" id="A0AAV0D2Z8"/>
<keyword evidence="6 8" id="KW-0408">Iron</keyword>